<dbReference type="EMBL" id="JAKKPZ010000001">
    <property type="protein sequence ID" value="KAI1729507.1"/>
    <property type="molecule type" value="Genomic_DNA"/>
</dbReference>
<sequence>MRPQSQTGASAWTNFYATFIVAFEFFFTINSVNAARPAANALRNANKLQKYLVPIPYTGLYHQSYYIEKIRKRFQMEDSMSPYSDQFRHSPFYYMDNDYADDSNTVETQKTTKSHSGSVAKPRSIPLIEAPVVISNPFWSILSRAGGLYRIFRRRSSNVNDDLN</sequence>
<proteinExistence type="predicted"/>
<dbReference type="AlphaFoldDB" id="A0AAD4NG63"/>
<organism evidence="1 2">
    <name type="scientific">Ditylenchus destructor</name>
    <dbReference type="NCBI Taxonomy" id="166010"/>
    <lineage>
        <taxon>Eukaryota</taxon>
        <taxon>Metazoa</taxon>
        <taxon>Ecdysozoa</taxon>
        <taxon>Nematoda</taxon>
        <taxon>Chromadorea</taxon>
        <taxon>Rhabditida</taxon>
        <taxon>Tylenchina</taxon>
        <taxon>Tylenchomorpha</taxon>
        <taxon>Sphaerularioidea</taxon>
        <taxon>Anguinidae</taxon>
        <taxon>Anguininae</taxon>
        <taxon>Ditylenchus</taxon>
    </lineage>
</organism>
<name>A0AAD4NG63_9BILA</name>
<reference evidence="1" key="1">
    <citation type="submission" date="2022-01" db="EMBL/GenBank/DDBJ databases">
        <title>Genome Sequence Resource for Two Populations of Ditylenchus destructor, the Migratory Endoparasitic Phytonematode.</title>
        <authorList>
            <person name="Zhang H."/>
            <person name="Lin R."/>
            <person name="Xie B."/>
        </authorList>
    </citation>
    <scope>NUCLEOTIDE SEQUENCE</scope>
    <source>
        <strain evidence="1">BazhouSP</strain>
    </source>
</reference>
<evidence type="ECO:0000313" key="1">
    <source>
        <dbReference type="EMBL" id="KAI1729507.1"/>
    </source>
</evidence>
<comment type="caution">
    <text evidence="1">The sequence shown here is derived from an EMBL/GenBank/DDBJ whole genome shotgun (WGS) entry which is preliminary data.</text>
</comment>
<gene>
    <name evidence="1" type="ORF">DdX_01749</name>
</gene>
<dbReference type="Proteomes" id="UP001201812">
    <property type="component" value="Unassembled WGS sequence"/>
</dbReference>
<evidence type="ECO:0000313" key="2">
    <source>
        <dbReference type="Proteomes" id="UP001201812"/>
    </source>
</evidence>
<protein>
    <submittedName>
        <fullName evidence="1">Uncharacterized protein</fullName>
    </submittedName>
</protein>
<keyword evidence="2" id="KW-1185">Reference proteome</keyword>
<accession>A0AAD4NG63</accession>